<evidence type="ECO:0000256" key="1">
    <source>
        <dbReference type="SAM" id="Phobius"/>
    </source>
</evidence>
<protein>
    <recommendedName>
        <fullName evidence="4">Transmembrane protein</fullName>
    </recommendedName>
</protein>
<name>A0A3P8BBD3_9TREM</name>
<evidence type="ECO:0008006" key="4">
    <source>
        <dbReference type="Google" id="ProtNLM"/>
    </source>
</evidence>
<feature type="transmembrane region" description="Helical" evidence="1">
    <location>
        <begin position="21"/>
        <end position="43"/>
    </location>
</feature>
<reference evidence="2 3" key="1">
    <citation type="submission" date="2018-11" db="EMBL/GenBank/DDBJ databases">
        <authorList>
            <consortium name="Pathogen Informatics"/>
        </authorList>
    </citation>
    <scope>NUCLEOTIDE SEQUENCE [LARGE SCALE GENOMIC DNA]</scope>
    <source>
        <strain evidence="2 3">Zambia</strain>
    </source>
</reference>
<keyword evidence="3" id="KW-1185">Reference proteome</keyword>
<dbReference type="Proteomes" id="UP000277204">
    <property type="component" value="Unassembled WGS sequence"/>
</dbReference>
<gene>
    <name evidence="2" type="ORF">SMRZ_LOCUS13140</name>
</gene>
<dbReference type="AlphaFoldDB" id="A0A3P8BBD3"/>
<evidence type="ECO:0000313" key="3">
    <source>
        <dbReference type="Proteomes" id="UP000277204"/>
    </source>
</evidence>
<keyword evidence="1" id="KW-0812">Transmembrane</keyword>
<evidence type="ECO:0000313" key="2">
    <source>
        <dbReference type="EMBL" id="VDP04115.1"/>
    </source>
</evidence>
<accession>A0A3P8BBD3</accession>
<organism evidence="2 3">
    <name type="scientific">Schistosoma margrebowiei</name>
    <dbReference type="NCBI Taxonomy" id="48269"/>
    <lineage>
        <taxon>Eukaryota</taxon>
        <taxon>Metazoa</taxon>
        <taxon>Spiralia</taxon>
        <taxon>Lophotrochozoa</taxon>
        <taxon>Platyhelminthes</taxon>
        <taxon>Trematoda</taxon>
        <taxon>Digenea</taxon>
        <taxon>Strigeidida</taxon>
        <taxon>Schistosomatoidea</taxon>
        <taxon>Schistosomatidae</taxon>
        <taxon>Schistosoma</taxon>
    </lineage>
</organism>
<proteinExistence type="predicted"/>
<dbReference type="EMBL" id="UZAI01009189">
    <property type="protein sequence ID" value="VDP04115.1"/>
    <property type="molecule type" value="Genomic_DNA"/>
</dbReference>
<keyword evidence="1" id="KW-0472">Membrane</keyword>
<keyword evidence="1" id="KW-1133">Transmembrane helix</keyword>
<sequence length="60" mass="6610">MITSDSSLTLTVLIETGTVEMVGFVVLFMTIDLSVSFVCCGVVRKRDKLLGCAPRMWILL</sequence>